<evidence type="ECO:0000313" key="2">
    <source>
        <dbReference type="EMBL" id="TKV99824.1"/>
    </source>
</evidence>
<dbReference type="InterPro" id="IPR001810">
    <property type="entry name" value="F-box_dom"/>
</dbReference>
<dbReference type="EMBL" id="CM016559">
    <property type="protein sequence ID" value="TKV99824.1"/>
    <property type="molecule type" value="Genomic_DNA"/>
</dbReference>
<dbReference type="PANTHER" id="PTHR34223">
    <property type="entry name" value="OS11G0201299 PROTEIN"/>
    <property type="match status" value="1"/>
</dbReference>
<evidence type="ECO:0000313" key="3">
    <source>
        <dbReference type="Proteomes" id="UP000298652"/>
    </source>
</evidence>
<dbReference type="Gramene" id="TKV99824">
    <property type="protein sequence ID" value="TKV99824"/>
    <property type="gene ID" value="SEVIR_8G069100v2"/>
</dbReference>
<dbReference type="InterPro" id="IPR053197">
    <property type="entry name" value="F-box_SCFL_complex_component"/>
</dbReference>
<name>A0A4U6TG64_SETVI</name>
<dbReference type="AlphaFoldDB" id="A0A4U6TG64"/>
<protein>
    <recommendedName>
        <fullName evidence="1">F-box domain-containing protein</fullName>
    </recommendedName>
</protein>
<dbReference type="Gene3D" id="1.20.1280.50">
    <property type="match status" value="1"/>
</dbReference>
<dbReference type="PROSITE" id="PS50181">
    <property type="entry name" value="FBOX"/>
    <property type="match status" value="1"/>
</dbReference>
<gene>
    <name evidence="2" type="ORF">SEVIR_8G069100v2</name>
</gene>
<dbReference type="OMA" id="YAERWDG"/>
<reference evidence="2" key="1">
    <citation type="submission" date="2019-03" db="EMBL/GenBank/DDBJ databases">
        <title>WGS assembly of Setaria viridis.</title>
        <authorList>
            <person name="Huang P."/>
            <person name="Jenkins J."/>
            <person name="Grimwood J."/>
            <person name="Barry K."/>
            <person name="Healey A."/>
            <person name="Mamidi S."/>
            <person name="Sreedasyam A."/>
            <person name="Shu S."/>
            <person name="Feldman M."/>
            <person name="Wu J."/>
            <person name="Yu Y."/>
            <person name="Chen C."/>
            <person name="Johnson J."/>
            <person name="Rokhsar D."/>
            <person name="Baxter I."/>
            <person name="Schmutz J."/>
            <person name="Brutnell T."/>
            <person name="Kellogg E."/>
        </authorList>
    </citation>
    <scope>NUCLEOTIDE SEQUENCE [LARGE SCALE GENOMIC DNA]</scope>
</reference>
<feature type="domain" description="F-box" evidence="1">
    <location>
        <begin position="16"/>
        <end position="72"/>
    </location>
</feature>
<dbReference type="SUPFAM" id="SSF81383">
    <property type="entry name" value="F-box domain"/>
    <property type="match status" value="1"/>
</dbReference>
<dbReference type="Proteomes" id="UP000298652">
    <property type="component" value="Chromosome 8"/>
</dbReference>
<dbReference type="SUPFAM" id="SSF52047">
    <property type="entry name" value="RNI-like"/>
    <property type="match status" value="1"/>
</dbReference>
<sequence>MPHRFETAAETSGEDQDLLGALPDEILQHVLSFLPSDEIVPTCLLARRWRDLWKSTPALRISDAENRFWDYRDMHEFVNHLLLLRDSEPMDICEINYSRYLGWGVLGKKRPGRKQGLSTWIRYALRHKARVLRVIIHKENKHFELDSAPLISQHLTVLELSGVQLDDRALDLSRYPALKDLKITECIIVARKISSQSLRHLIVNDNVFGPGLRIRISIPSLVSLHLKGFAGRTPVLESMPLLETAHVALGAECDDRCDNSSSGNCGKDTGKGCHDCPDGPERCVLLRGLSNATDLKLIAELRGTTLSNHELIRLNRFVSRFSLGFIFKRDLIFCPTFSKLKTLLLFGWSVAVDPSSVVFLLQHSPVLEKLTLQLYKVPEGSQNPEHHYAFAHLKIVEGERREVEESAQNFLKSHYGIPVDLIKIQEPNGSSYSSCWRADNYIDKEEDRPSLVYPTNNYVDENDDDIYFLGHLFPW</sequence>
<proteinExistence type="predicted"/>
<keyword evidence="3" id="KW-1185">Reference proteome</keyword>
<evidence type="ECO:0000259" key="1">
    <source>
        <dbReference type="PROSITE" id="PS50181"/>
    </source>
</evidence>
<dbReference type="PANTHER" id="PTHR34223:SF51">
    <property type="entry name" value="OS06G0556300 PROTEIN"/>
    <property type="match status" value="1"/>
</dbReference>
<dbReference type="CDD" id="cd22160">
    <property type="entry name" value="F-box_AtFBL13-like"/>
    <property type="match status" value="1"/>
</dbReference>
<dbReference type="Pfam" id="PF00646">
    <property type="entry name" value="F-box"/>
    <property type="match status" value="1"/>
</dbReference>
<organism evidence="2 3">
    <name type="scientific">Setaria viridis</name>
    <name type="common">Green bristlegrass</name>
    <name type="synonym">Setaria italica subsp. viridis</name>
    <dbReference type="NCBI Taxonomy" id="4556"/>
    <lineage>
        <taxon>Eukaryota</taxon>
        <taxon>Viridiplantae</taxon>
        <taxon>Streptophyta</taxon>
        <taxon>Embryophyta</taxon>
        <taxon>Tracheophyta</taxon>
        <taxon>Spermatophyta</taxon>
        <taxon>Magnoliopsida</taxon>
        <taxon>Liliopsida</taxon>
        <taxon>Poales</taxon>
        <taxon>Poaceae</taxon>
        <taxon>PACMAD clade</taxon>
        <taxon>Panicoideae</taxon>
        <taxon>Panicodae</taxon>
        <taxon>Paniceae</taxon>
        <taxon>Cenchrinae</taxon>
        <taxon>Setaria</taxon>
    </lineage>
</organism>
<dbReference type="InterPro" id="IPR053781">
    <property type="entry name" value="F-box_AtFBL13-like"/>
</dbReference>
<accession>A0A4U6TG64</accession>
<dbReference type="SMART" id="SM00256">
    <property type="entry name" value="FBOX"/>
    <property type="match status" value="1"/>
</dbReference>
<dbReference type="InterPro" id="IPR036047">
    <property type="entry name" value="F-box-like_dom_sf"/>
</dbReference>